<dbReference type="SMART" id="SM00448">
    <property type="entry name" value="REC"/>
    <property type="match status" value="1"/>
</dbReference>
<evidence type="ECO:0000256" key="1">
    <source>
        <dbReference type="ARBA" id="ARBA00022553"/>
    </source>
</evidence>
<dbReference type="SUPFAM" id="SSF52172">
    <property type="entry name" value="CheY-like"/>
    <property type="match status" value="1"/>
</dbReference>
<evidence type="ECO:0000259" key="4">
    <source>
        <dbReference type="PROSITE" id="PS50043"/>
    </source>
</evidence>
<evidence type="ECO:0000256" key="2">
    <source>
        <dbReference type="ARBA" id="ARBA00023125"/>
    </source>
</evidence>
<reference evidence="6 7" key="1">
    <citation type="submission" date="2022-01" db="EMBL/GenBank/DDBJ databases">
        <title>Paraglaciecola sp. G1-23.</title>
        <authorList>
            <person name="Jin M.S."/>
            <person name="Han D.M."/>
            <person name="Kim H.M."/>
            <person name="Jeon C.O."/>
        </authorList>
    </citation>
    <scope>NUCLEOTIDE SEQUENCE [LARGE SCALE GENOMIC DNA]</scope>
    <source>
        <strain evidence="6 7">G1-23</strain>
    </source>
</reference>
<dbReference type="PANTHER" id="PTHR45566">
    <property type="entry name" value="HTH-TYPE TRANSCRIPTIONAL REGULATOR YHJB-RELATED"/>
    <property type="match status" value="1"/>
</dbReference>
<gene>
    <name evidence="6" type="ORF">L0668_12435</name>
</gene>
<dbReference type="InterPro" id="IPR016032">
    <property type="entry name" value="Sig_transdc_resp-reg_C-effctor"/>
</dbReference>
<dbReference type="Pfam" id="PF00072">
    <property type="entry name" value="Response_reg"/>
    <property type="match status" value="1"/>
</dbReference>
<dbReference type="PROSITE" id="PS50110">
    <property type="entry name" value="RESPONSE_REGULATORY"/>
    <property type="match status" value="1"/>
</dbReference>
<dbReference type="Pfam" id="PF00196">
    <property type="entry name" value="GerE"/>
    <property type="match status" value="1"/>
</dbReference>
<keyword evidence="1 3" id="KW-0597">Phosphoprotein</keyword>
<dbReference type="CDD" id="cd06170">
    <property type="entry name" value="LuxR_C_like"/>
    <property type="match status" value="1"/>
</dbReference>
<name>A0ABS9D7L9_9ALTE</name>
<dbReference type="RefSeq" id="WP_235312959.1">
    <property type="nucleotide sequence ID" value="NZ_JAKGAS010000006.1"/>
</dbReference>
<dbReference type="EMBL" id="JAKGAS010000006">
    <property type="protein sequence ID" value="MCF2948920.1"/>
    <property type="molecule type" value="Genomic_DNA"/>
</dbReference>
<evidence type="ECO:0000313" key="6">
    <source>
        <dbReference type="EMBL" id="MCF2948920.1"/>
    </source>
</evidence>
<comment type="caution">
    <text evidence="6">The sequence shown here is derived from an EMBL/GenBank/DDBJ whole genome shotgun (WGS) entry which is preliminary data.</text>
</comment>
<dbReference type="SMART" id="SM00421">
    <property type="entry name" value="HTH_LUXR"/>
    <property type="match status" value="1"/>
</dbReference>
<evidence type="ECO:0000313" key="7">
    <source>
        <dbReference type="Proteomes" id="UP001521137"/>
    </source>
</evidence>
<dbReference type="PANTHER" id="PTHR45566:SF1">
    <property type="entry name" value="HTH-TYPE TRANSCRIPTIONAL REGULATOR YHJB-RELATED"/>
    <property type="match status" value="1"/>
</dbReference>
<protein>
    <submittedName>
        <fullName evidence="6">Response regulator transcription factor</fullName>
    </submittedName>
</protein>
<dbReference type="Gene3D" id="3.40.50.2300">
    <property type="match status" value="1"/>
</dbReference>
<sequence length="214" mass="23588">MTKFLISDDHPLFREALIGALRPLFKDAEIIESDNFDSTIQAIESNPDISLILLDLNMPGCENYYGLTTVTEGFSNIPVAVISANDSIAVVSNVMALGAKGFIPKATPTQVIAKALHQIMQGQTWLPEGMQQQIDEQDTGIDLLKLLSELTPKQQEVLKLVQNGMLNKQIAFDLNITEATVKAHISAILKKLGVNTRTQVVLLLQQYAEKHNSY</sequence>
<feature type="domain" description="HTH luxR-type" evidence="4">
    <location>
        <begin position="143"/>
        <end position="208"/>
    </location>
</feature>
<evidence type="ECO:0000259" key="5">
    <source>
        <dbReference type="PROSITE" id="PS50110"/>
    </source>
</evidence>
<dbReference type="PROSITE" id="PS00622">
    <property type="entry name" value="HTH_LUXR_1"/>
    <property type="match status" value="1"/>
</dbReference>
<accession>A0ABS9D7L9</accession>
<feature type="domain" description="Response regulatory" evidence="5">
    <location>
        <begin position="3"/>
        <end position="120"/>
    </location>
</feature>
<dbReference type="InterPro" id="IPR051015">
    <property type="entry name" value="EvgA-like"/>
</dbReference>
<dbReference type="PRINTS" id="PR00038">
    <property type="entry name" value="HTHLUXR"/>
</dbReference>
<evidence type="ECO:0000256" key="3">
    <source>
        <dbReference type="PROSITE-ProRule" id="PRU00169"/>
    </source>
</evidence>
<dbReference type="InterPro" id="IPR011006">
    <property type="entry name" value="CheY-like_superfamily"/>
</dbReference>
<dbReference type="Proteomes" id="UP001521137">
    <property type="component" value="Unassembled WGS sequence"/>
</dbReference>
<keyword evidence="2" id="KW-0238">DNA-binding</keyword>
<feature type="modified residue" description="4-aspartylphosphate" evidence="3">
    <location>
        <position position="55"/>
    </location>
</feature>
<proteinExistence type="predicted"/>
<dbReference type="PROSITE" id="PS50043">
    <property type="entry name" value="HTH_LUXR_2"/>
    <property type="match status" value="1"/>
</dbReference>
<dbReference type="InterPro" id="IPR058245">
    <property type="entry name" value="NreC/VraR/RcsB-like_REC"/>
</dbReference>
<dbReference type="InterPro" id="IPR000792">
    <property type="entry name" value="Tscrpt_reg_LuxR_C"/>
</dbReference>
<dbReference type="SUPFAM" id="SSF46894">
    <property type="entry name" value="C-terminal effector domain of the bipartite response regulators"/>
    <property type="match status" value="1"/>
</dbReference>
<dbReference type="CDD" id="cd17535">
    <property type="entry name" value="REC_NarL-like"/>
    <property type="match status" value="1"/>
</dbReference>
<organism evidence="6 7">
    <name type="scientific">Paraglaciecola algarum</name>
    <dbReference type="NCBI Taxonomy" id="3050085"/>
    <lineage>
        <taxon>Bacteria</taxon>
        <taxon>Pseudomonadati</taxon>
        <taxon>Pseudomonadota</taxon>
        <taxon>Gammaproteobacteria</taxon>
        <taxon>Alteromonadales</taxon>
        <taxon>Alteromonadaceae</taxon>
        <taxon>Paraglaciecola</taxon>
    </lineage>
</organism>
<keyword evidence="7" id="KW-1185">Reference proteome</keyword>
<dbReference type="InterPro" id="IPR001789">
    <property type="entry name" value="Sig_transdc_resp-reg_receiver"/>
</dbReference>